<dbReference type="InParanoid" id="T0SA80"/>
<organism evidence="1 2">
    <name type="scientific">Saprolegnia diclina (strain VS20)</name>
    <dbReference type="NCBI Taxonomy" id="1156394"/>
    <lineage>
        <taxon>Eukaryota</taxon>
        <taxon>Sar</taxon>
        <taxon>Stramenopiles</taxon>
        <taxon>Oomycota</taxon>
        <taxon>Saprolegniomycetes</taxon>
        <taxon>Saprolegniales</taxon>
        <taxon>Saprolegniaceae</taxon>
        <taxon>Saprolegnia</taxon>
    </lineage>
</organism>
<dbReference type="RefSeq" id="XP_008604787.1">
    <property type="nucleotide sequence ID" value="XM_008606565.1"/>
</dbReference>
<dbReference type="Proteomes" id="UP000030762">
    <property type="component" value="Unassembled WGS sequence"/>
</dbReference>
<dbReference type="AlphaFoldDB" id="T0SA80"/>
<dbReference type="EMBL" id="JH767133">
    <property type="protein sequence ID" value="EQC42218.1"/>
    <property type="molecule type" value="Genomic_DNA"/>
</dbReference>
<dbReference type="OrthoDB" id="77179at2759"/>
<sequence length="201" mass="22148">MDNVPRDAYLLSTKPIATMSKLLTAVKAEPILLSTSVFFAGSSVKLYGESLRKALTGLLLDTSAARSFYTSDVGLKLYLHPTYSAYVAKTTAPQSRGEWERSVLTHASKPQVSSLADVCASMAKSDAMCEVGAVASWKQLRGVFYTFDATEEPEEMALVQREGRDLASRFRLPFIRLERTSYSGPWTMQVESTPSRACNIQ</sequence>
<dbReference type="GeneID" id="19941783"/>
<reference evidence="1 2" key="1">
    <citation type="submission" date="2012-04" db="EMBL/GenBank/DDBJ databases">
        <title>The Genome Sequence of Saprolegnia declina VS20.</title>
        <authorList>
            <consortium name="The Broad Institute Genome Sequencing Platform"/>
            <person name="Russ C."/>
            <person name="Nusbaum C."/>
            <person name="Tyler B."/>
            <person name="van West P."/>
            <person name="Dieguez-Uribeondo J."/>
            <person name="de Bruijn I."/>
            <person name="Tripathy S."/>
            <person name="Jiang R."/>
            <person name="Young S.K."/>
            <person name="Zeng Q."/>
            <person name="Gargeya S."/>
            <person name="Fitzgerald M."/>
            <person name="Haas B."/>
            <person name="Abouelleil A."/>
            <person name="Alvarado L."/>
            <person name="Arachchi H.M."/>
            <person name="Berlin A."/>
            <person name="Chapman S.B."/>
            <person name="Goldberg J."/>
            <person name="Griggs A."/>
            <person name="Gujja S."/>
            <person name="Hansen M."/>
            <person name="Howarth C."/>
            <person name="Imamovic A."/>
            <person name="Larimer J."/>
            <person name="McCowen C."/>
            <person name="Montmayeur A."/>
            <person name="Murphy C."/>
            <person name="Neiman D."/>
            <person name="Pearson M."/>
            <person name="Priest M."/>
            <person name="Roberts A."/>
            <person name="Saif S."/>
            <person name="Shea T."/>
            <person name="Sisk P."/>
            <person name="Sykes S."/>
            <person name="Wortman J."/>
            <person name="Nusbaum C."/>
            <person name="Birren B."/>
        </authorList>
    </citation>
    <scope>NUCLEOTIDE SEQUENCE [LARGE SCALE GENOMIC DNA]</scope>
    <source>
        <strain evidence="1 2">VS20</strain>
    </source>
</reference>
<protein>
    <submittedName>
        <fullName evidence="1">Uncharacterized protein</fullName>
    </submittedName>
</protein>
<accession>T0SA80</accession>
<proteinExistence type="predicted"/>
<evidence type="ECO:0000313" key="1">
    <source>
        <dbReference type="EMBL" id="EQC42218.1"/>
    </source>
</evidence>
<dbReference type="VEuPathDB" id="FungiDB:SDRG_01056"/>
<name>T0SA80_SAPDV</name>
<gene>
    <name evidence="1" type="ORF">SDRG_01056</name>
</gene>
<keyword evidence="2" id="KW-1185">Reference proteome</keyword>
<evidence type="ECO:0000313" key="2">
    <source>
        <dbReference type="Proteomes" id="UP000030762"/>
    </source>
</evidence>